<name>A0A3B0RHV0_9ZZZZ</name>
<protein>
    <recommendedName>
        <fullName evidence="2">Phosphoheptose isomerase</fullName>
    </recommendedName>
</protein>
<evidence type="ECO:0000313" key="1">
    <source>
        <dbReference type="EMBL" id="VAV82955.1"/>
    </source>
</evidence>
<reference evidence="1" key="1">
    <citation type="submission" date="2018-06" db="EMBL/GenBank/DDBJ databases">
        <authorList>
            <person name="Zhirakovskaya E."/>
        </authorList>
    </citation>
    <scope>NUCLEOTIDE SEQUENCE</scope>
</reference>
<dbReference type="InterPro" id="IPR036412">
    <property type="entry name" value="HAD-like_sf"/>
</dbReference>
<dbReference type="Gene3D" id="3.40.50.1000">
    <property type="entry name" value="HAD superfamily/HAD-like"/>
    <property type="match status" value="1"/>
</dbReference>
<gene>
    <name evidence="1" type="ORF">MNBD_BACTEROID02-664</name>
</gene>
<evidence type="ECO:0008006" key="2">
    <source>
        <dbReference type="Google" id="ProtNLM"/>
    </source>
</evidence>
<dbReference type="AlphaFoldDB" id="A0A3B0RHV0"/>
<accession>A0A3B0RHV0</accession>
<organism evidence="1">
    <name type="scientific">hydrothermal vent metagenome</name>
    <dbReference type="NCBI Taxonomy" id="652676"/>
    <lineage>
        <taxon>unclassified sequences</taxon>
        <taxon>metagenomes</taxon>
        <taxon>ecological metagenomes</taxon>
    </lineage>
</organism>
<dbReference type="InterPro" id="IPR023214">
    <property type="entry name" value="HAD_sf"/>
</dbReference>
<proteinExistence type="predicted"/>
<dbReference type="SUPFAM" id="SSF56784">
    <property type="entry name" value="HAD-like"/>
    <property type="match status" value="1"/>
</dbReference>
<dbReference type="EMBL" id="UOEB01000051">
    <property type="protein sequence ID" value="VAV82955.1"/>
    <property type="molecule type" value="Genomic_DNA"/>
</dbReference>
<sequence>MNKEEVEKLLHDKVEAGEHVSPVLPEGVKNYLIDIDGTIGEDIPNEEPERMLTAKVYPDALEICNKWYQQGHMICFFTSRTEAHREYTETWLKKHGFKYHSLLMGKPRGGNYHWIDNHLVKATRFRGKFTELIDKEVTIEVFDDGKHE</sequence>
<dbReference type="Pfam" id="PF24694">
    <property type="entry name" value="LNS2_PITM1-3"/>
    <property type="match status" value="1"/>
</dbReference>